<keyword evidence="2" id="KW-1133">Transmembrane helix</keyword>
<keyword evidence="5" id="KW-1185">Reference proteome</keyword>
<feature type="transmembrane region" description="Helical" evidence="2">
    <location>
        <begin position="57"/>
        <end position="78"/>
    </location>
</feature>
<organism evidence="4 5">
    <name type="scientific">Psilocybe cf. subviscida</name>
    <dbReference type="NCBI Taxonomy" id="2480587"/>
    <lineage>
        <taxon>Eukaryota</taxon>
        <taxon>Fungi</taxon>
        <taxon>Dikarya</taxon>
        <taxon>Basidiomycota</taxon>
        <taxon>Agaricomycotina</taxon>
        <taxon>Agaricomycetes</taxon>
        <taxon>Agaricomycetidae</taxon>
        <taxon>Agaricales</taxon>
        <taxon>Agaricineae</taxon>
        <taxon>Strophariaceae</taxon>
        <taxon>Psilocybe</taxon>
    </lineage>
</organism>
<evidence type="ECO:0000259" key="3">
    <source>
        <dbReference type="Pfam" id="PF24883"/>
    </source>
</evidence>
<dbReference type="AlphaFoldDB" id="A0A8H5BAF4"/>
<comment type="caution">
    <text evidence="4">The sequence shown here is derived from an EMBL/GenBank/DDBJ whole genome shotgun (WGS) entry which is preliminary data.</text>
</comment>
<reference evidence="4 5" key="1">
    <citation type="journal article" date="2020" name="ISME J.">
        <title>Uncovering the hidden diversity of litter-decomposition mechanisms in mushroom-forming fungi.</title>
        <authorList>
            <person name="Floudas D."/>
            <person name="Bentzer J."/>
            <person name="Ahren D."/>
            <person name="Johansson T."/>
            <person name="Persson P."/>
            <person name="Tunlid A."/>
        </authorList>
    </citation>
    <scope>NUCLEOTIDE SEQUENCE [LARGE SCALE GENOMIC DNA]</scope>
    <source>
        <strain evidence="4 5">CBS 101986</strain>
    </source>
</reference>
<sequence>MGYNALHDSAERQDAHRCYIGTRTLIIQRLVAWICRETEKSTLLLWMHGGAGAGKSVIMQTLVDACFAAGLILGSYFFSRFDPSRNNAEALIPTLAYQMACQFPQVLEVLEQNINKDPLIFKRSIATQAMVLLVEPLRHLVRLKIFPPQAQVSPHVFVIDALDECQDKEKQPLIIDVLTDILYDQHVPVLFLISSRPDQNTVMDRSLRQASVLETNSNISVIWPSIS</sequence>
<evidence type="ECO:0000256" key="2">
    <source>
        <dbReference type="SAM" id="Phobius"/>
    </source>
</evidence>
<gene>
    <name evidence="4" type="ORF">D9619_010995</name>
</gene>
<keyword evidence="2" id="KW-0472">Membrane</keyword>
<dbReference type="Gene3D" id="3.40.50.300">
    <property type="entry name" value="P-loop containing nucleotide triphosphate hydrolases"/>
    <property type="match status" value="1"/>
</dbReference>
<name>A0A8H5BAF4_9AGAR</name>
<dbReference type="EMBL" id="JAACJJ010000030">
    <property type="protein sequence ID" value="KAF5318592.1"/>
    <property type="molecule type" value="Genomic_DNA"/>
</dbReference>
<dbReference type="InterPro" id="IPR056884">
    <property type="entry name" value="NPHP3-like_N"/>
</dbReference>
<dbReference type="Pfam" id="PF24883">
    <property type="entry name" value="NPHP3_N"/>
    <property type="match status" value="1"/>
</dbReference>
<evidence type="ECO:0000313" key="4">
    <source>
        <dbReference type="EMBL" id="KAF5318592.1"/>
    </source>
</evidence>
<evidence type="ECO:0000313" key="5">
    <source>
        <dbReference type="Proteomes" id="UP000567179"/>
    </source>
</evidence>
<protein>
    <recommendedName>
        <fullName evidence="3">Nephrocystin 3-like N-terminal domain-containing protein</fullName>
    </recommendedName>
</protein>
<dbReference type="PANTHER" id="PTHR10039:SF16">
    <property type="entry name" value="GPI INOSITOL-DEACYLASE"/>
    <property type="match status" value="1"/>
</dbReference>
<keyword evidence="1" id="KW-0677">Repeat</keyword>
<keyword evidence="2" id="KW-0812">Transmembrane</keyword>
<accession>A0A8H5BAF4</accession>
<dbReference type="SUPFAM" id="SSF52540">
    <property type="entry name" value="P-loop containing nucleoside triphosphate hydrolases"/>
    <property type="match status" value="1"/>
</dbReference>
<proteinExistence type="predicted"/>
<evidence type="ECO:0000256" key="1">
    <source>
        <dbReference type="ARBA" id="ARBA00022737"/>
    </source>
</evidence>
<feature type="domain" description="Nephrocystin 3-like N-terminal" evidence="3">
    <location>
        <begin position="33"/>
        <end position="196"/>
    </location>
</feature>
<dbReference type="PANTHER" id="PTHR10039">
    <property type="entry name" value="AMELOGENIN"/>
    <property type="match status" value="1"/>
</dbReference>
<dbReference type="InterPro" id="IPR027417">
    <property type="entry name" value="P-loop_NTPase"/>
</dbReference>
<dbReference type="Proteomes" id="UP000567179">
    <property type="component" value="Unassembled WGS sequence"/>
</dbReference>
<dbReference type="OrthoDB" id="5106486at2759"/>